<feature type="compositionally biased region" description="Basic and acidic residues" evidence="1">
    <location>
        <begin position="40"/>
        <end position="49"/>
    </location>
</feature>
<dbReference type="RefSeq" id="WP_378271257.1">
    <property type="nucleotide sequence ID" value="NZ_JBHUKR010000026.1"/>
</dbReference>
<evidence type="ECO:0000313" key="2">
    <source>
        <dbReference type="EMBL" id="MFD2422259.1"/>
    </source>
</evidence>
<comment type="caution">
    <text evidence="2">The sequence shown here is derived from an EMBL/GenBank/DDBJ whole genome shotgun (WGS) entry which is preliminary data.</text>
</comment>
<feature type="compositionally biased region" description="Basic and acidic residues" evidence="1">
    <location>
        <begin position="1"/>
        <end position="14"/>
    </location>
</feature>
<evidence type="ECO:0000256" key="1">
    <source>
        <dbReference type="SAM" id="MobiDB-lite"/>
    </source>
</evidence>
<reference evidence="3" key="1">
    <citation type="journal article" date="2019" name="Int. J. Syst. Evol. Microbiol.">
        <title>The Global Catalogue of Microorganisms (GCM) 10K type strain sequencing project: providing services to taxonomists for standard genome sequencing and annotation.</title>
        <authorList>
            <consortium name="The Broad Institute Genomics Platform"/>
            <consortium name="The Broad Institute Genome Sequencing Center for Infectious Disease"/>
            <person name="Wu L."/>
            <person name="Ma J."/>
        </authorList>
    </citation>
    <scope>NUCLEOTIDE SEQUENCE [LARGE SCALE GENOMIC DNA]</scope>
    <source>
        <strain evidence="3">CGMCC 4.7645</strain>
    </source>
</reference>
<keyword evidence="3" id="KW-1185">Reference proteome</keyword>
<gene>
    <name evidence="2" type="ORF">ACFSXZ_38655</name>
</gene>
<feature type="region of interest" description="Disordered" evidence="1">
    <location>
        <begin position="1"/>
        <end position="49"/>
    </location>
</feature>
<accession>A0ABW5G4M8</accession>
<evidence type="ECO:0000313" key="3">
    <source>
        <dbReference type="Proteomes" id="UP001597417"/>
    </source>
</evidence>
<proteinExistence type="predicted"/>
<sequence>MHAEENHEPEEVRPTGRHAAPEGAPRHPAIDLSRDPNPGKPDHAKPDDE</sequence>
<dbReference type="Proteomes" id="UP001597417">
    <property type="component" value="Unassembled WGS sequence"/>
</dbReference>
<organism evidence="2 3">
    <name type="scientific">Amycolatopsis pigmentata</name>
    <dbReference type="NCBI Taxonomy" id="450801"/>
    <lineage>
        <taxon>Bacteria</taxon>
        <taxon>Bacillati</taxon>
        <taxon>Actinomycetota</taxon>
        <taxon>Actinomycetes</taxon>
        <taxon>Pseudonocardiales</taxon>
        <taxon>Pseudonocardiaceae</taxon>
        <taxon>Amycolatopsis</taxon>
    </lineage>
</organism>
<name>A0ABW5G4M8_9PSEU</name>
<protein>
    <submittedName>
        <fullName evidence="2">Uncharacterized protein</fullName>
    </submittedName>
</protein>
<dbReference type="EMBL" id="JBHUKR010000026">
    <property type="protein sequence ID" value="MFD2422259.1"/>
    <property type="molecule type" value="Genomic_DNA"/>
</dbReference>
<feature type="compositionally biased region" description="Basic and acidic residues" evidence="1">
    <location>
        <begin position="24"/>
        <end position="34"/>
    </location>
</feature>